<name>A0A2U9CNP3_SCOMX</name>
<sequence length="73" mass="7936">MVVGGGIMVAMFAVGNELNSSSAGVAFRARVIGRRTTFVRPYKFPTTLQLSGVMNEAPMKSTYKMQAFEDNEA</sequence>
<dbReference type="EMBL" id="CP026260">
    <property type="protein sequence ID" value="AWP17469.1"/>
    <property type="molecule type" value="Genomic_DNA"/>
</dbReference>
<gene>
    <name evidence="1" type="ORF">SMAX5B_020178</name>
</gene>
<dbReference type="AlphaFoldDB" id="A0A2U9CNP3"/>
<evidence type="ECO:0000313" key="2">
    <source>
        <dbReference type="Proteomes" id="UP000246464"/>
    </source>
</evidence>
<reference evidence="1 2" key="1">
    <citation type="submission" date="2017-12" db="EMBL/GenBank/DDBJ databases">
        <title>Integrating genomic resources of turbot (Scophthalmus maximus) in depth evaluation of genetic and physical mapping variation across individuals.</title>
        <authorList>
            <person name="Martinez P."/>
        </authorList>
    </citation>
    <scope>NUCLEOTIDE SEQUENCE [LARGE SCALE GENOMIC DNA]</scope>
</reference>
<keyword evidence="2" id="KW-1185">Reference proteome</keyword>
<organism evidence="1 2">
    <name type="scientific">Scophthalmus maximus</name>
    <name type="common">Turbot</name>
    <name type="synonym">Psetta maxima</name>
    <dbReference type="NCBI Taxonomy" id="52904"/>
    <lineage>
        <taxon>Eukaryota</taxon>
        <taxon>Metazoa</taxon>
        <taxon>Chordata</taxon>
        <taxon>Craniata</taxon>
        <taxon>Vertebrata</taxon>
        <taxon>Euteleostomi</taxon>
        <taxon>Actinopterygii</taxon>
        <taxon>Neopterygii</taxon>
        <taxon>Teleostei</taxon>
        <taxon>Neoteleostei</taxon>
        <taxon>Acanthomorphata</taxon>
        <taxon>Carangaria</taxon>
        <taxon>Pleuronectiformes</taxon>
        <taxon>Pleuronectoidei</taxon>
        <taxon>Scophthalmidae</taxon>
        <taxon>Scophthalmus</taxon>
    </lineage>
</organism>
<proteinExistence type="predicted"/>
<evidence type="ECO:0000313" key="1">
    <source>
        <dbReference type="EMBL" id="AWP17469.1"/>
    </source>
</evidence>
<protein>
    <submittedName>
        <fullName evidence="1">Uncharacterized protein</fullName>
    </submittedName>
</protein>
<dbReference type="Proteomes" id="UP000246464">
    <property type="component" value="Chromosome 18"/>
</dbReference>
<accession>A0A2U9CNP3</accession>